<organism evidence="2 3">
    <name type="scientific">Haematococcus lacustris</name>
    <name type="common">Green alga</name>
    <name type="synonym">Haematococcus pluvialis</name>
    <dbReference type="NCBI Taxonomy" id="44745"/>
    <lineage>
        <taxon>Eukaryota</taxon>
        <taxon>Viridiplantae</taxon>
        <taxon>Chlorophyta</taxon>
        <taxon>core chlorophytes</taxon>
        <taxon>Chlorophyceae</taxon>
        <taxon>CS clade</taxon>
        <taxon>Chlamydomonadales</taxon>
        <taxon>Haematococcaceae</taxon>
        <taxon>Haematococcus</taxon>
    </lineage>
</organism>
<dbReference type="PANTHER" id="PTHR33694">
    <property type="entry name" value="UDP-3-O-ACYL-N-ACETYLGLUCOSAMINE DEACETYLASE 1, MITOCHONDRIAL-RELATED"/>
    <property type="match status" value="1"/>
</dbReference>
<comment type="caution">
    <text evidence="2">The sequence shown here is derived from an EMBL/GenBank/DDBJ whole genome shotgun (WGS) entry which is preliminary data.</text>
</comment>
<dbReference type="GO" id="GO:0103117">
    <property type="term" value="F:UDP-3-O-acyl-N-acetylglucosamine deacetylase activity"/>
    <property type="evidence" value="ECO:0007669"/>
    <property type="project" value="InterPro"/>
</dbReference>
<dbReference type="InterPro" id="IPR020568">
    <property type="entry name" value="Ribosomal_Su5_D2-typ_SF"/>
</dbReference>
<evidence type="ECO:0000313" key="3">
    <source>
        <dbReference type="Proteomes" id="UP000485058"/>
    </source>
</evidence>
<evidence type="ECO:0000256" key="1">
    <source>
        <dbReference type="SAM" id="MobiDB-lite"/>
    </source>
</evidence>
<evidence type="ECO:0000313" key="2">
    <source>
        <dbReference type="EMBL" id="GFH16673.1"/>
    </source>
</evidence>
<sequence>MGSNCIHTRAHTRCTRIVVTAAGTKSAAVLEEPDVEDDRDVGTQSWLKKDPKDNSPYVLEKGAPPPPIPGEYQQTLMKSFTIGGIGLHTGEYTTVRVRPAFANEGRYFVRVPEGELSA</sequence>
<dbReference type="Pfam" id="PF03331">
    <property type="entry name" value="LpxC"/>
    <property type="match status" value="1"/>
</dbReference>
<dbReference type="GO" id="GO:0016020">
    <property type="term" value="C:membrane"/>
    <property type="evidence" value="ECO:0007669"/>
    <property type="project" value="GOC"/>
</dbReference>
<dbReference type="GO" id="GO:0009245">
    <property type="term" value="P:lipid A biosynthetic process"/>
    <property type="evidence" value="ECO:0007669"/>
    <property type="project" value="InterPro"/>
</dbReference>
<dbReference type="InterPro" id="IPR004463">
    <property type="entry name" value="UDP-acyl_GlcNac_deAcase"/>
</dbReference>
<dbReference type="PANTHER" id="PTHR33694:SF1">
    <property type="entry name" value="UDP-3-O-ACYL-N-ACETYLGLUCOSAMINE DEACETYLASE 1, MITOCHONDRIAL-RELATED"/>
    <property type="match status" value="1"/>
</dbReference>
<reference evidence="2 3" key="1">
    <citation type="submission" date="2020-02" db="EMBL/GenBank/DDBJ databases">
        <title>Draft genome sequence of Haematococcus lacustris strain NIES-144.</title>
        <authorList>
            <person name="Morimoto D."/>
            <person name="Nakagawa S."/>
            <person name="Yoshida T."/>
            <person name="Sawayama S."/>
        </authorList>
    </citation>
    <scope>NUCLEOTIDE SEQUENCE [LARGE SCALE GENOMIC DNA]</scope>
    <source>
        <strain evidence="2 3">NIES-144</strain>
    </source>
</reference>
<dbReference type="EMBL" id="BLLF01001033">
    <property type="protein sequence ID" value="GFH16673.1"/>
    <property type="molecule type" value="Genomic_DNA"/>
</dbReference>
<protein>
    <recommendedName>
        <fullName evidence="4">UDP-3-O-acyl-N-acetylglucosamine deacetylase</fullName>
    </recommendedName>
</protein>
<accession>A0A699Z295</accession>
<dbReference type="Proteomes" id="UP000485058">
    <property type="component" value="Unassembled WGS sequence"/>
</dbReference>
<gene>
    <name evidence="2" type="ORF">HaLaN_13139</name>
</gene>
<keyword evidence="3" id="KW-1185">Reference proteome</keyword>
<dbReference type="InterPro" id="IPR015870">
    <property type="entry name" value="UDP-acyl_N-AcGlcN_deAcase_N"/>
</dbReference>
<dbReference type="SUPFAM" id="SSF54211">
    <property type="entry name" value="Ribosomal protein S5 domain 2-like"/>
    <property type="match status" value="1"/>
</dbReference>
<dbReference type="AlphaFoldDB" id="A0A699Z295"/>
<evidence type="ECO:0008006" key="4">
    <source>
        <dbReference type="Google" id="ProtNLM"/>
    </source>
</evidence>
<dbReference type="Gene3D" id="3.30.230.20">
    <property type="entry name" value="lpxc deacetylase, domain 1"/>
    <property type="match status" value="1"/>
</dbReference>
<feature type="region of interest" description="Disordered" evidence="1">
    <location>
        <begin position="30"/>
        <end position="59"/>
    </location>
</feature>
<name>A0A699Z295_HAELA</name>
<proteinExistence type="predicted"/>